<evidence type="ECO:0000313" key="2">
    <source>
        <dbReference type="Proteomes" id="UP000222868"/>
    </source>
</evidence>
<sequence>MEAWLHDAINAEAATAPEPPAAVPVVPGRVVHVDGDYLAYFAAGGDEMPVGIARRVCAERIESFREMSGAASAVLHLTTSGSTKGERFLASTVKDYQGHRAGKKPKNWQAMRDYLEHSEYATFKRAMWADREADDGIALASEQGDIVIATRDKDMRMLPGIHVDWLNYTEVVVPRGAYEVIGDVDGLVYGHKWFWLQMLQGDTADNIPGLPKFYGKQCGPATAEKALAGTTCNAEAFDVVSRAYHAHYDKGWSDRMAEQACLLWLRTDSAASPDNFLGIVPLPKAAARLMSRIGEQRATIDKLNARAAAQEDGCAAGQ</sequence>
<dbReference type="SUPFAM" id="SSF88723">
    <property type="entry name" value="PIN domain-like"/>
    <property type="match status" value="1"/>
</dbReference>
<accession>A0A1L7DQH5</accession>
<keyword evidence="1" id="KW-0378">Hydrolase</keyword>
<dbReference type="InterPro" id="IPR029060">
    <property type="entry name" value="PIN-like_dom_sf"/>
</dbReference>
<dbReference type="InterPro" id="IPR036279">
    <property type="entry name" value="5-3_exonuclease_C_sf"/>
</dbReference>
<dbReference type="GeneID" id="54979017"/>
<dbReference type="KEGG" id="vg:54979017"/>
<dbReference type="SUPFAM" id="SSF47807">
    <property type="entry name" value="5' to 3' exonuclease, C-terminal subdomain"/>
    <property type="match status" value="1"/>
</dbReference>
<keyword evidence="1" id="KW-0540">Nuclease</keyword>
<dbReference type="GO" id="GO:0004527">
    <property type="term" value="F:exonuclease activity"/>
    <property type="evidence" value="ECO:0007669"/>
    <property type="project" value="UniProtKB-KW"/>
</dbReference>
<dbReference type="Gene3D" id="3.40.50.1010">
    <property type="entry name" value="5'-nuclease"/>
    <property type="match status" value="1"/>
</dbReference>
<dbReference type="RefSeq" id="YP_009788883.1">
    <property type="nucleotide sequence ID" value="NC_047804.1"/>
</dbReference>
<organism evidence="1 2">
    <name type="scientific">Ralstonia phage RS-PII-1</name>
    <dbReference type="NCBI Taxonomy" id="1932892"/>
    <lineage>
        <taxon>Viruses</taxon>
        <taxon>Duplodnaviria</taxon>
        <taxon>Heunggongvirae</taxon>
        <taxon>Uroviricota</taxon>
        <taxon>Caudoviricetes</taxon>
        <taxon>Autographivirales</taxon>
        <taxon>Autonotataviridae</taxon>
        <taxon>Sukuvirus</taxon>
        <taxon>Sukuvirus RSPII1</taxon>
    </lineage>
</organism>
<keyword evidence="1" id="KW-0269">Exonuclease</keyword>
<dbReference type="Proteomes" id="UP000222868">
    <property type="component" value="Segment"/>
</dbReference>
<name>A0A1L7DQH5_9CAUD</name>
<dbReference type="EMBL" id="KY316062">
    <property type="protein sequence ID" value="APU00315.1"/>
    <property type="molecule type" value="Genomic_DNA"/>
</dbReference>
<evidence type="ECO:0000313" key="1">
    <source>
        <dbReference type="EMBL" id="APU00315.1"/>
    </source>
</evidence>
<protein>
    <submittedName>
        <fullName evidence="1">Exonuclease</fullName>
    </submittedName>
</protein>
<proteinExistence type="predicted"/>
<keyword evidence="2" id="KW-1185">Reference proteome</keyword>
<reference evidence="1 2" key="1">
    <citation type="submission" date="2016-12" db="EMBL/GenBank/DDBJ databases">
        <title>Isolation, Whole Genome Sequencing Analysis of a Novel Lytic Bacteriophage RS-PII-1 infecting Ralstonia solanacearum.</title>
        <authorList>
            <person name="Su J."/>
            <person name="Liu J."/>
            <person name="Yu H."/>
            <person name="Guo Z."/>
            <person name="Sun H."/>
            <person name="Fan G."/>
            <person name="Gu G."/>
            <person name="Wang G."/>
        </authorList>
    </citation>
    <scope>NUCLEOTIDE SEQUENCE [LARGE SCALE GENOMIC DNA]</scope>
</reference>